<protein>
    <recommendedName>
        <fullName evidence="2">Protein kinase domain-containing protein</fullName>
    </recommendedName>
</protein>
<dbReference type="AlphaFoldDB" id="A0AAD5GTW0"/>
<comment type="caution">
    <text evidence="3">The sequence shown here is derived from an EMBL/GenBank/DDBJ whole genome shotgun (WGS) entry which is preliminary data.</text>
</comment>
<dbReference type="Gene3D" id="3.30.200.20">
    <property type="entry name" value="Phosphorylase Kinase, domain 1"/>
    <property type="match status" value="1"/>
</dbReference>
<reference evidence="3" key="1">
    <citation type="submission" date="2022-06" db="EMBL/GenBank/DDBJ databases">
        <title>Uncovering the hologenomic basis of an extraordinary plant invasion.</title>
        <authorList>
            <person name="Bieker V.C."/>
            <person name="Martin M.D."/>
            <person name="Gilbert T."/>
            <person name="Hodgins K."/>
            <person name="Battlay P."/>
            <person name="Petersen B."/>
            <person name="Wilson J."/>
        </authorList>
    </citation>
    <scope>NUCLEOTIDE SEQUENCE</scope>
    <source>
        <strain evidence="3">AA19_3_7</strain>
        <tissue evidence="3">Leaf</tissue>
    </source>
</reference>
<dbReference type="InterPro" id="IPR050823">
    <property type="entry name" value="Plant_Ser_Thr_Prot_Kinase"/>
</dbReference>
<accession>A0AAD5GTW0</accession>
<dbReference type="InterPro" id="IPR011009">
    <property type="entry name" value="Kinase-like_dom_sf"/>
</dbReference>
<dbReference type="PIRSF" id="PIRSF000654">
    <property type="entry name" value="Integrin-linked_kinase"/>
    <property type="match status" value="1"/>
</dbReference>
<name>A0AAD5GTW0_AMBAR</name>
<proteinExistence type="predicted"/>
<dbReference type="Pfam" id="PF00069">
    <property type="entry name" value="Pkinase"/>
    <property type="match status" value="1"/>
</dbReference>
<dbReference type="PROSITE" id="PS50011">
    <property type="entry name" value="PROTEIN_KINASE_DOM"/>
    <property type="match status" value="1"/>
</dbReference>
<dbReference type="Gene3D" id="1.10.510.10">
    <property type="entry name" value="Transferase(Phosphotransferase) domain 1"/>
    <property type="match status" value="1"/>
</dbReference>
<evidence type="ECO:0000259" key="2">
    <source>
        <dbReference type="PROSITE" id="PS50011"/>
    </source>
</evidence>
<feature type="domain" description="Protein kinase" evidence="2">
    <location>
        <begin position="1"/>
        <end position="267"/>
    </location>
</feature>
<evidence type="ECO:0000313" key="3">
    <source>
        <dbReference type="EMBL" id="KAI7755080.1"/>
    </source>
</evidence>
<sequence>AEVNILGQFAHPNIIRLLGYCRHKDGNMLVYEYMPKKSFANFLFTDGPHISEPLSWGKRLSIMIGVAHGLTYLHSAKLMCQSIKPSNILLDEDFNAKLAGFEKYDDEDNETLARPANYYTDNYYIGNDYYSYACDVSEKTNIYSFGVTLLESMAGRRAGGYMRTKTDRRAGGYNRTKTDRRAGGYNRTKTDRRAGGYNRTKTDRLVEWERMIKPDSRNVKKIIDPRLEQNYPLQGAFECSVLALRCVAKEPKDRPSSEELLQILELLYAQWMENSRHNVT</sequence>
<dbReference type="Proteomes" id="UP001206925">
    <property type="component" value="Unassembled WGS sequence"/>
</dbReference>
<keyword evidence="4" id="KW-1185">Reference proteome</keyword>
<dbReference type="SUPFAM" id="SSF56112">
    <property type="entry name" value="Protein kinase-like (PK-like)"/>
    <property type="match status" value="1"/>
</dbReference>
<gene>
    <name evidence="3" type="ORF">M8C21_024055</name>
</gene>
<dbReference type="InterPro" id="IPR000719">
    <property type="entry name" value="Prot_kinase_dom"/>
</dbReference>
<dbReference type="GO" id="GO:0005524">
    <property type="term" value="F:ATP binding"/>
    <property type="evidence" value="ECO:0007669"/>
    <property type="project" value="InterPro"/>
</dbReference>
<evidence type="ECO:0000256" key="1">
    <source>
        <dbReference type="SAM" id="MobiDB-lite"/>
    </source>
</evidence>
<evidence type="ECO:0000313" key="4">
    <source>
        <dbReference type="Proteomes" id="UP001206925"/>
    </source>
</evidence>
<dbReference type="EMBL" id="JAMZMK010001807">
    <property type="protein sequence ID" value="KAI7755080.1"/>
    <property type="molecule type" value="Genomic_DNA"/>
</dbReference>
<dbReference type="GO" id="GO:0004672">
    <property type="term" value="F:protein kinase activity"/>
    <property type="evidence" value="ECO:0007669"/>
    <property type="project" value="InterPro"/>
</dbReference>
<organism evidence="3 4">
    <name type="scientific">Ambrosia artemisiifolia</name>
    <name type="common">Common ragweed</name>
    <dbReference type="NCBI Taxonomy" id="4212"/>
    <lineage>
        <taxon>Eukaryota</taxon>
        <taxon>Viridiplantae</taxon>
        <taxon>Streptophyta</taxon>
        <taxon>Embryophyta</taxon>
        <taxon>Tracheophyta</taxon>
        <taxon>Spermatophyta</taxon>
        <taxon>Magnoliopsida</taxon>
        <taxon>eudicotyledons</taxon>
        <taxon>Gunneridae</taxon>
        <taxon>Pentapetalae</taxon>
        <taxon>asterids</taxon>
        <taxon>campanulids</taxon>
        <taxon>Asterales</taxon>
        <taxon>Asteraceae</taxon>
        <taxon>Asteroideae</taxon>
        <taxon>Heliantheae alliance</taxon>
        <taxon>Heliantheae</taxon>
        <taxon>Ambrosia</taxon>
    </lineage>
</organism>
<feature type="region of interest" description="Disordered" evidence="1">
    <location>
        <begin position="166"/>
        <end position="196"/>
    </location>
</feature>
<dbReference type="PANTHER" id="PTHR45621">
    <property type="entry name" value="OS01G0588500 PROTEIN-RELATED"/>
    <property type="match status" value="1"/>
</dbReference>
<feature type="non-terminal residue" evidence="3">
    <location>
        <position position="1"/>
    </location>
</feature>